<protein>
    <submittedName>
        <fullName evidence="3">Uncharacterized protein</fullName>
    </submittedName>
</protein>
<feature type="region of interest" description="Disordered" evidence="1">
    <location>
        <begin position="1"/>
        <end position="57"/>
    </location>
</feature>
<dbReference type="Proteomes" id="UP000070377">
    <property type="component" value="Unassembled WGS sequence"/>
</dbReference>
<comment type="caution">
    <text evidence="3">The sequence shown here is derived from an EMBL/GenBank/DDBJ whole genome shotgun (WGS) entry which is preliminary data.</text>
</comment>
<dbReference type="PATRIC" id="fig|45634.12.peg.285"/>
<evidence type="ECO:0000256" key="1">
    <source>
        <dbReference type="SAM" id="MobiDB-lite"/>
    </source>
</evidence>
<evidence type="ECO:0000313" key="3">
    <source>
        <dbReference type="EMBL" id="KXT70955.1"/>
    </source>
</evidence>
<sequence>MGEKVKDRNLEALRREHKSKFKARNTSSVRNQRERGGAALEQTKEEARKDTQRTESAVNPNGQFLAKSWLSRYAYLLVIAAGLVGLISFLMVYKQPIFRLAGSRSVVSAVNTVPTESENKIGLLTKGNSAFIEKNREVDFQFEEILELIKTMNEPNVSPEDIVKKYGKASSGSEDNSVKGSKLMTLSYNLVGRKGVVDMHLRNAGGGMELSTVSATFFQNAGESITKTVDDYRSLIPQSKREGMEIKQAIAELGMPKSIYAHKTFKKQVDFFSISYPTKEKMSVSLYFDEVNGTYRLTSMMTSTV</sequence>
<evidence type="ECO:0000313" key="4">
    <source>
        <dbReference type="Proteomes" id="UP000070377"/>
    </source>
</evidence>
<organism evidence="3 4">
    <name type="scientific">Streptococcus cristatus</name>
    <dbReference type="NCBI Taxonomy" id="45634"/>
    <lineage>
        <taxon>Bacteria</taxon>
        <taxon>Bacillati</taxon>
        <taxon>Bacillota</taxon>
        <taxon>Bacilli</taxon>
        <taxon>Lactobacillales</taxon>
        <taxon>Streptococcaceae</taxon>
        <taxon>Streptococcus</taxon>
    </lineage>
</organism>
<keyword evidence="2" id="KW-0472">Membrane</keyword>
<dbReference type="STRING" id="45634.SCRDD08_00273"/>
<keyword evidence="2" id="KW-1133">Transmembrane helix</keyword>
<evidence type="ECO:0000256" key="2">
    <source>
        <dbReference type="SAM" id="Phobius"/>
    </source>
</evidence>
<dbReference type="EMBL" id="LQRD01000016">
    <property type="protein sequence ID" value="KXT70955.1"/>
    <property type="molecule type" value="Genomic_DNA"/>
</dbReference>
<keyword evidence="2" id="KW-0812">Transmembrane</keyword>
<feature type="transmembrane region" description="Helical" evidence="2">
    <location>
        <begin position="73"/>
        <end position="93"/>
    </location>
</feature>
<feature type="compositionally biased region" description="Basic and acidic residues" evidence="1">
    <location>
        <begin position="31"/>
        <end position="53"/>
    </location>
</feature>
<name>A0A139N4K1_STRCR</name>
<reference evidence="3 4" key="1">
    <citation type="submission" date="2016-01" db="EMBL/GenBank/DDBJ databases">
        <title>Highly variable Streptococcus oralis are common among viridans streptococci isolated from primates.</title>
        <authorList>
            <person name="Denapaite D."/>
            <person name="Rieger M."/>
            <person name="Koendgen S."/>
            <person name="Brueckner R."/>
            <person name="Ochigava I."/>
            <person name="Kappeler P."/>
            <person name="Maetz-Rensing K."/>
            <person name="Leendertz F."/>
            <person name="Hakenbeck R."/>
        </authorList>
    </citation>
    <scope>NUCLEOTIDE SEQUENCE [LARGE SCALE GENOMIC DNA]</scope>
    <source>
        <strain evidence="3 4">DD08</strain>
    </source>
</reference>
<gene>
    <name evidence="3" type="ORF">SCRDD08_00273</name>
</gene>
<dbReference type="AlphaFoldDB" id="A0A139N4K1"/>
<proteinExistence type="predicted"/>
<accession>A0A139N4K1</accession>
<feature type="compositionally biased region" description="Basic and acidic residues" evidence="1">
    <location>
        <begin position="1"/>
        <end position="14"/>
    </location>
</feature>